<evidence type="ECO:0000313" key="2">
    <source>
        <dbReference type="EMBL" id="RIB29783.1"/>
    </source>
</evidence>
<gene>
    <name evidence="2" type="ORF">C2G38_2027415</name>
</gene>
<proteinExistence type="predicted"/>
<reference evidence="2 3" key="1">
    <citation type="submission" date="2018-06" db="EMBL/GenBank/DDBJ databases">
        <title>Comparative genomics reveals the genomic features of Rhizophagus irregularis, R. cerebriforme, R. diaphanum and Gigaspora rosea, and their symbiotic lifestyle signature.</title>
        <authorList>
            <person name="Morin E."/>
            <person name="San Clemente H."/>
            <person name="Chen E.C.H."/>
            <person name="De La Providencia I."/>
            <person name="Hainaut M."/>
            <person name="Kuo A."/>
            <person name="Kohler A."/>
            <person name="Murat C."/>
            <person name="Tang N."/>
            <person name="Roy S."/>
            <person name="Loubradou J."/>
            <person name="Henrissat B."/>
            <person name="Grigoriev I.V."/>
            <person name="Corradi N."/>
            <person name="Roux C."/>
            <person name="Martin F.M."/>
        </authorList>
    </citation>
    <scope>NUCLEOTIDE SEQUENCE [LARGE SCALE GENOMIC DNA]</scope>
    <source>
        <strain evidence="2 3">DAOM 194757</strain>
    </source>
</reference>
<keyword evidence="3" id="KW-1185">Reference proteome</keyword>
<organism evidence="2 3">
    <name type="scientific">Gigaspora rosea</name>
    <dbReference type="NCBI Taxonomy" id="44941"/>
    <lineage>
        <taxon>Eukaryota</taxon>
        <taxon>Fungi</taxon>
        <taxon>Fungi incertae sedis</taxon>
        <taxon>Mucoromycota</taxon>
        <taxon>Glomeromycotina</taxon>
        <taxon>Glomeromycetes</taxon>
        <taxon>Diversisporales</taxon>
        <taxon>Gigasporaceae</taxon>
        <taxon>Gigaspora</taxon>
    </lineage>
</organism>
<keyword evidence="1" id="KW-0175">Coiled coil</keyword>
<sequence>MDPYQELNNEIDNLKDKLTGNEIKTLKHTIYEKIVEFMEEFENLKKREIKLDELTKLITKYEESNEEFMKELEKLSKLETAVEPENLISKYEISNKEFMDFKNKKSISDIEVGAFKQMYGKIVNPEFKK</sequence>
<dbReference type="AlphaFoldDB" id="A0A397WAX0"/>
<dbReference type="Proteomes" id="UP000266673">
    <property type="component" value="Unassembled WGS sequence"/>
</dbReference>
<accession>A0A397WAX0</accession>
<comment type="caution">
    <text evidence="2">The sequence shown here is derived from an EMBL/GenBank/DDBJ whole genome shotgun (WGS) entry which is preliminary data.</text>
</comment>
<evidence type="ECO:0000256" key="1">
    <source>
        <dbReference type="SAM" id="Coils"/>
    </source>
</evidence>
<dbReference type="EMBL" id="QKWP01000029">
    <property type="protein sequence ID" value="RIB29783.1"/>
    <property type="molecule type" value="Genomic_DNA"/>
</dbReference>
<evidence type="ECO:0000313" key="3">
    <source>
        <dbReference type="Proteomes" id="UP000266673"/>
    </source>
</evidence>
<feature type="coiled-coil region" evidence="1">
    <location>
        <begin position="4"/>
        <end position="81"/>
    </location>
</feature>
<name>A0A397WAX0_9GLOM</name>
<protein>
    <submittedName>
        <fullName evidence="2">Uncharacterized protein</fullName>
    </submittedName>
</protein>